<evidence type="ECO:0000256" key="1">
    <source>
        <dbReference type="SAM" id="MobiDB-lite"/>
    </source>
</evidence>
<dbReference type="AlphaFoldDB" id="A0A147I428"/>
<gene>
    <name evidence="2" type="ORF">NS319_03940</name>
</gene>
<dbReference type="PATRIC" id="fig|33051.3.peg.1650"/>
<name>A0A147I428_9SPHN</name>
<accession>A0A147I428</accession>
<sequence>MPAPSVAVDDDHAAQRSSINRANLRRRGGEWVIEDGVGDDRSPVIVLWEAGNRRMGQSFA</sequence>
<dbReference type="Proteomes" id="UP000072867">
    <property type="component" value="Unassembled WGS sequence"/>
</dbReference>
<proteinExistence type="predicted"/>
<evidence type="ECO:0000313" key="3">
    <source>
        <dbReference type="Proteomes" id="UP000072867"/>
    </source>
</evidence>
<evidence type="ECO:0000313" key="2">
    <source>
        <dbReference type="EMBL" id="KTT72883.1"/>
    </source>
</evidence>
<reference evidence="2 3" key="1">
    <citation type="journal article" date="2016" name="Front. Microbiol.">
        <title>Genomic Resource of Rice Seed Associated Bacteria.</title>
        <authorList>
            <person name="Midha S."/>
            <person name="Bansal K."/>
            <person name="Sharma S."/>
            <person name="Kumar N."/>
            <person name="Patil P.P."/>
            <person name="Chaudhry V."/>
            <person name="Patil P.B."/>
        </authorList>
    </citation>
    <scope>NUCLEOTIDE SEQUENCE [LARGE SCALE GENOMIC DNA]</scope>
    <source>
        <strain evidence="2 3">NS319</strain>
    </source>
</reference>
<feature type="region of interest" description="Disordered" evidence="1">
    <location>
        <begin position="1"/>
        <end position="21"/>
    </location>
</feature>
<dbReference type="EMBL" id="LDTD01000023">
    <property type="protein sequence ID" value="KTT72883.1"/>
    <property type="molecule type" value="Genomic_DNA"/>
</dbReference>
<protein>
    <submittedName>
        <fullName evidence="2">Uncharacterized protein</fullName>
    </submittedName>
</protein>
<comment type="caution">
    <text evidence="2">The sequence shown here is derived from an EMBL/GenBank/DDBJ whole genome shotgun (WGS) entry which is preliminary data.</text>
</comment>
<organism evidence="2 3">
    <name type="scientific">Sphingomonas sanguinis</name>
    <dbReference type="NCBI Taxonomy" id="33051"/>
    <lineage>
        <taxon>Bacteria</taxon>
        <taxon>Pseudomonadati</taxon>
        <taxon>Pseudomonadota</taxon>
        <taxon>Alphaproteobacteria</taxon>
        <taxon>Sphingomonadales</taxon>
        <taxon>Sphingomonadaceae</taxon>
        <taxon>Sphingomonas</taxon>
    </lineage>
</organism>